<sequence>MNSRAQFHQLQCCEVIEAIAESAFKTSPYPVILSFENHVDSAKQQAKMAEYCRTIFGDALLIDPLDKYPLVPGQPLPSPQDLMGKILIKNKKKHLHNPAEGGSIRRKEPGEQSSPTNDCPLTDREGQQLLSNGEQKLAERVVKELGPRKSLGGEGESEEEEDDEPPLDQKKPTSDEGTASSEANATEEMSNLVNYIEPVKFKSFEVAAKRRKFFEMSSFVETKGMDALKNSPIEFVEYP</sequence>
<dbReference type="PROSITE" id="PS50008">
    <property type="entry name" value="PIPLC_Y_DOMAIN"/>
    <property type="match status" value="1"/>
</dbReference>
<evidence type="ECO:0000313" key="4">
    <source>
        <dbReference type="Proteomes" id="UP001482620"/>
    </source>
</evidence>
<dbReference type="Proteomes" id="UP001482620">
    <property type="component" value="Unassembled WGS sequence"/>
</dbReference>
<feature type="domain" description="PI-PLC Y-box" evidence="2">
    <location>
        <begin position="189"/>
        <end position="238"/>
    </location>
</feature>
<dbReference type="InterPro" id="IPR001192">
    <property type="entry name" value="PI-PLC_fam"/>
</dbReference>
<reference evidence="3 4" key="1">
    <citation type="submission" date="2021-06" db="EMBL/GenBank/DDBJ databases">
        <authorList>
            <person name="Palmer J.M."/>
        </authorList>
    </citation>
    <scope>NUCLEOTIDE SEQUENCE [LARGE SCALE GENOMIC DNA]</scope>
    <source>
        <strain evidence="4">if_2019</strain>
        <tissue evidence="3">Muscle</tissue>
    </source>
</reference>
<evidence type="ECO:0000259" key="2">
    <source>
        <dbReference type="PROSITE" id="PS50008"/>
    </source>
</evidence>
<feature type="region of interest" description="Disordered" evidence="1">
    <location>
        <begin position="93"/>
        <end position="125"/>
    </location>
</feature>
<organism evidence="3 4">
    <name type="scientific">Ilyodon furcidens</name>
    <name type="common">goldbreast splitfin</name>
    <dbReference type="NCBI Taxonomy" id="33524"/>
    <lineage>
        <taxon>Eukaryota</taxon>
        <taxon>Metazoa</taxon>
        <taxon>Chordata</taxon>
        <taxon>Craniata</taxon>
        <taxon>Vertebrata</taxon>
        <taxon>Euteleostomi</taxon>
        <taxon>Actinopterygii</taxon>
        <taxon>Neopterygii</taxon>
        <taxon>Teleostei</taxon>
        <taxon>Neoteleostei</taxon>
        <taxon>Acanthomorphata</taxon>
        <taxon>Ovalentaria</taxon>
        <taxon>Atherinomorphae</taxon>
        <taxon>Cyprinodontiformes</taxon>
        <taxon>Goodeidae</taxon>
        <taxon>Ilyodon</taxon>
    </lineage>
</organism>
<evidence type="ECO:0000313" key="3">
    <source>
        <dbReference type="EMBL" id="MEQ2257236.1"/>
    </source>
</evidence>
<dbReference type="PROSITE" id="PS50007">
    <property type="entry name" value="PIPLC_X_DOMAIN"/>
    <property type="match status" value="1"/>
</dbReference>
<dbReference type="InterPro" id="IPR017946">
    <property type="entry name" value="PLC-like_Pdiesterase_TIM-brl"/>
</dbReference>
<comment type="caution">
    <text evidence="3">The sequence shown here is derived from an EMBL/GenBank/DDBJ whole genome shotgun (WGS) entry which is preliminary data.</text>
</comment>
<evidence type="ECO:0000256" key="1">
    <source>
        <dbReference type="SAM" id="MobiDB-lite"/>
    </source>
</evidence>
<feature type="region of interest" description="Disordered" evidence="1">
    <location>
        <begin position="139"/>
        <end position="187"/>
    </location>
</feature>
<dbReference type="PANTHER" id="PTHR10336">
    <property type="entry name" value="PHOSPHOINOSITIDE-SPECIFIC PHOSPHOLIPASE C FAMILY PROTEIN"/>
    <property type="match status" value="1"/>
</dbReference>
<dbReference type="SUPFAM" id="SSF51695">
    <property type="entry name" value="PLC-like phosphodiesterases"/>
    <property type="match status" value="1"/>
</dbReference>
<proteinExistence type="predicted"/>
<feature type="compositionally biased region" description="Polar residues" evidence="1">
    <location>
        <begin position="175"/>
        <end position="187"/>
    </location>
</feature>
<dbReference type="Gene3D" id="3.20.20.190">
    <property type="entry name" value="Phosphatidylinositol (PI) phosphodiesterase"/>
    <property type="match status" value="1"/>
</dbReference>
<dbReference type="Pfam" id="PF00388">
    <property type="entry name" value="PI-PLC-X"/>
    <property type="match status" value="1"/>
</dbReference>
<dbReference type="PANTHER" id="PTHR10336:SF11">
    <property type="entry name" value="1-PHOSPHATIDYLINOSITOL 4,5-BISPHOSPHATE PHOSPHODIESTERASE BETA-3"/>
    <property type="match status" value="1"/>
</dbReference>
<gene>
    <name evidence="3" type="primary">PLCB3_2</name>
    <name evidence="3" type="ORF">ILYODFUR_032699</name>
</gene>
<protein>
    <submittedName>
        <fullName evidence="3">1-phosphatidylinositol 4,5-bisphosphate phosphodiesterase beta-3</fullName>
    </submittedName>
</protein>
<keyword evidence="4" id="KW-1185">Reference proteome</keyword>
<name>A0ABV0VJ05_9TELE</name>
<dbReference type="InterPro" id="IPR001711">
    <property type="entry name" value="PLipase_C_Pinositol-sp_Y"/>
</dbReference>
<feature type="compositionally biased region" description="Acidic residues" evidence="1">
    <location>
        <begin position="155"/>
        <end position="166"/>
    </location>
</feature>
<dbReference type="SMART" id="SM00148">
    <property type="entry name" value="PLCXc"/>
    <property type="match status" value="1"/>
</dbReference>
<dbReference type="InterPro" id="IPR000909">
    <property type="entry name" value="PLipase_C_PInositol-sp_X_dom"/>
</dbReference>
<dbReference type="EMBL" id="JAHRIQ010109644">
    <property type="protein sequence ID" value="MEQ2257236.1"/>
    <property type="molecule type" value="Genomic_DNA"/>
</dbReference>
<accession>A0ABV0VJ05</accession>